<dbReference type="Pfam" id="PF00393">
    <property type="entry name" value="6PGD"/>
    <property type="match status" value="1"/>
</dbReference>
<dbReference type="Gene3D" id="1.10.1040.10">
    <property type="entry name" value="N-(1-d-carboxylethyl)-l-norvaline Dehydrogenase, domain 2"/>
    <property type="match status" value="1"/>
</dbReference>
<protein>
    <recommendedName>
        <fullName evidence="10">6-phosphogluconate dehydrogenase, decarboxylating</fullName>
        <ecNumber evidence="10">1.1.1.44</ecNumber>
    </recommendedName>
</protein>
<dbReference type="Pfam" id="PF18334">
    <property type="entry name" value="XRN1_D2_D3"/>
    <property type="match status" value="1"/>
</dbReference>
<evidence type="ECO:0000256" key="1">
    <source>
        <dbReference type="ARBA" id="ARBA00004874"/>
    </source>
</evidence>
<dbReference type="GO" id="GO:0019521">
    <property type="term" value="P:D-gluconate metabolic process"/>
    <property type="evidence" value="ECO:0007669"/>
    <property type="project" value="UniProtKB-KW"/>
</dbReference>
<dbReference type="SUPFAM" id="SSF51735">
    <property type="entry name" value="NAD(P)-binding Rossmann-fold domains"/>
    <property type="match status" value="1"/>
</dbReference>
<evidence type="ECO:0000256" key="4">
    <source>
        <dbReference type="ARBA" id="ARBA00022801"/>
    </source>
</evidence>
<evidence type="ECO:0000313" key="14">
    <source>
        <dbReference type="Proteomes" id="UP000239649"/>
    </source>
</evidence>
<dbReference type="Pfam" id="PF18332">
    <property type="entry name" value="XRN1_D1"/>
    <property type="match status" value="1"/>
</dbReference>
<proteinExistence type="inferred from homology"/>
<evidence type="ECO:0000256" key="9">
    <source>
        <dbReference type="ARBA" id="ARBA00038299"/>
    </source>
</evidence>
<comment type="similarity">
    <text evidence="2 10">Belongs to the 6-phosphogluconate dehydrogenase family.</text>
</comment>
<keyword evidence="10" id="KW-0521">NADP</keyword>
<dbReference type="CDD" id="cd18673">
    <property type="entry name" value="PIN_XRN1-2-like"/>
    <property type="match status" value="1"/>
</dbReference>
<feature type="compositionally biased region" description="Basic and acidic residues" evidence="11">
    <location>
        <begin position="808"/>
        <end position="821"/>
    </location>
</feature>
<evidence type="ECO:0000256" key="3">
    <source>
        <dbReference type="ARBA" id="ARBA00022722"/>
    </source>
</evidence>
<dbReference type="GO" id="GO:0000956">
    <property type="term" value="P:nuclear-transcribed mRNA catabolic process"/>
    <property type="evidence" value="ECO:0007669"/>
    <property type="project" value="TreeGrafter"/>
</dbReference>
<dbReference type="Pfam" id="PF03446">
    <property type="entry name" value="NAD_binding_2"/>
    <property type="match status" value="1"/>
</dbReference>
<dbReference type="Gene3D" id="3.40.50.720">
    <property type="entry name" value="NAD(P)-binding Rossmann-like Domain"/>
    <property type="match status" value="1"/>
</dbReference>
<evidence type="ECO:0000256" key="7">
    <source>
        <dbReference type="ARBA" id="ARBA00023064"/>
    </source>
</evidence>
<dbReference type="InterPro" id="IPR006113">
    <property type="entry name" value="6PGDH_Gnd/GntZ"/>
</dbReference>
<dbReference type="EMBL" id="LHPF02000001">
    <property type="protein sequence ID" value="PSC76060.1"/>
    <property type="molecule type" value="Genomic_DNA"/>
</dbReference>
<evidence type="ECO:0000259" key="12">
    <source>
        <dbReference type="SMART" id="SM01350"/>
    </source>
</evidence>
<dbReference type="PANTHER" id="PTHR12341:SF7">
    <property type="entry name" value="5'-3' EXORIBONUCLEASE 1"/>
    <property type="match status" value="1"/>
</dbReference>
<dbReference type="NCBIfam" id="NF006765">
    <property type="entry name" value="PRK09287.1"/>
    <property type="match status" value="1"/>
</dbReference>
<keyword evidence="5" id="KW-0269">Exonuclease</keyword>
<dbReference type="Gene3D" id="3.40.50.12390">
    <property type="match status" value="2"/>
</dbReference>
<dbReference type="InterPro" id="IPR047008">
    <property type="entry name" value="XRN1_SH3_sf"/>
</dbReference>
<dbReference type="NCBIfam" id="TIGR00873">
    <property type="entry name" value="gnd"/>
    <property type="match status" value="1"/>
</dbReference>
<dbReference type="SUPFAM" id="SSF48179">
    <property type="entry name" value="6-phosphogluconate dehydrogenase C-terminal domain-like"/>
    <property type="match status" value="1"/>
</dbReference>
<keyword evidence="4" id="KW-0378">Hydrolase</keyword>
<dbReference type="STRING" id="554055.A0A2P6VPQ0"/>
<dbReference type="InterPro" id="IPR006114">
    <property type="entry name" value="6PGDH_C"/>
</dbReference>
<name>A0A2P6VPQ0_9CHLO</name>
<dbReference type="FunFam" id="1.10.1040.10:FF:000002">
    <property type="entry name" value="6-phosphogluconate dehydrogenase, decarboxylating"/>
    <property type="match status" value="1"/>
</dbReference>
<dbReference type="InterPro" id="IPR047007">
    <property type="entry name" value="XRN1_D1_sf"/>
</dbReference>
<dbReference type="InterPro" id="IPR013328">
    <property type="entry name" value="6PGD_dom2"/>
</dbReference>
<feature type="region of interest" description="Disordered" evidence="11">
    <location>
        <begin position="808"/>
        <end position="830"/>
    </location>
</feature>
<dbReference type="InterPro" id="IPR006183">
    <property type="entry name" value="Pgluconate_DH"/>
</dbReference>
<feature type="domain" description="6-phosphogluconate dehydrogenase C-terminal" evidence="12">
    <location>
        <begin position="186"/>
        <end position="488"/>
    </location>
</feature>
<dbReference type="Gene3D" id="1.20.5.320">
    <property type="entry name" value="6-Phosphogluconate Dehydrogenase, domain 3"/>
    <property type="match status" value="1"/>
</dbReference>
<comment type="catalytic activity">
    <reaction evidence="10">
        <text>6-phospho-D-gluconate + NADP(+) = D-ribulose 5-phosphate + CO2 + NADPH</text>
        <dbReference type="Rhea" id="RHEA:10116"/>
        <dbReference type="ChEBI" id="CHEBI:16526"/>
        <dbReference type="ChEBI" id="CHEBI:57783"/>
        <dbReference type="ChEBI" id="CHEBI:58121"/>
        <dbReference type="ChEBI" id="CHEBI:58349"/>
        <dbReference type="ChEBI" id="CHEBI:58759"/>
        <dbReference type="EC" id="1.1.1.44"/>
    </reaction>
</comment>
<dbReference type="EC" id="1.1.1.44" evidence="10"/>
<dbReference type="InterPro" id="IPR008927">
    <property type="entry name" value="6-PGluconate_DH-like_C_sf"/>
</dbReference>
<dbReference type="Gene3D" id="2.30.30.750">
    <property type="match status" value="1"/>
</dbReference>
<dbReference type="InterPro" id="IPR040992">
    <property type="entry name" value="XRN1_D1"/>
</dbReference>
<evidence type="ECO:0000256" key="11">
    <source>
        <dbReference type="SAM" id="MobiDB-lite"/>
    </source>
</evidence>
<dbReference type="GO" id="GO:0006098">
    <property type="term" value="P:pentose-phosphate shunt"/>
    <property type="evidence" value="ECO:0007669"/>
    <property type="project" value="UniProtKB-UniPathway"/>
</dbReference>
<dbReference type="GO" id="GO:0003723">
    <property type="term" value="F:RNA binding"/>
    <property type="evidence" value="ECO:0007669"/>
    <property type="project" value="TreeGrafter"/>
</dbReference>
<accession>A0A2P6VPQ0</accession>
<dbReference type="GO" id="GO:0004534">
    <property type="term" value="F:5'-3' RNA exonuclease activity"/>
    <property type="evidence" value="ECO:0007669"/>
    <property type="project" value="TreeGrafter"/>
</dbReference>
<comment type="caution">
    <text evidence="13">The sequence shown here is derived from an EMBL/GenBank/DDBJ whole genome shotgun (WGS) entry which is preliminary data.</text>
</comment>
<dbReference type="UniPathway" id="UPA00115">
    <property type="reaction ID" value="UER00410"/>
</dbReference>
<comment type="pathway">
    <text evidence="1 10">Carbohydrate degradation; pentose phosphate pathway; D-ribulose 5-phosphate from D-glucose 6-phosphate (oxidative stage): step 3/3.</text>
</comment>
<dbReference type="GO" id="GO:0004616">
    <property type="term" value="F:phosphogluconate dehydrogenase (decarboxylating) activity"/>
    <property type="evidence" value="ECO:0007669"/>
    <property type="project" value="UniProtKB-EC"/>
</dbReference>
<dbReference type="InterPro" id="IPR006115">
    <property type="entry name" value="6PGDH_NADP-bd"/>
</dbReference>
<gene>
    <name evidence="13" type="primary">g431</name>
    <name evidence="13" type="ORF">C2E20_0431</name>
</gene>
<dbReference type="GO" id="GO:0005634">
    <property type="term" value="C:nucleus"/>
    <property type="evidence" value="ECO:0007669"/>
    <property type="project" value="TreeGrafter"/>
</dbReference>
<evidence type="ECO:0000256" key="2">
    <source>
        <dbReference type="ARBA" id="ARBA00008419"/>
    </source>
</evidence>
<dbReference type="Pfam" id="PF03159">
    <property type="entry name" value="XRN_N"/>
    <property type="match status" value="1"/>
</dbReference>
<evidence type="ECO:0000256" key="8">
    <source>
        <dbReference type="ARBA" id="ARBA00023126"/>
    </source>
</evidence>
<dbReference type="InterPro" id="IPR041106">
    <property type="entry name" value="XRN1_D2_D3"/>
</dbReference>
<dbReference type="InterPro" id="IPR004859">
    <property type="entry name" value="Xrn1_N"/>
</dbReference>
<comment type="similarity">
    <text evidence="9">Belongs to the 5'-3' exonuclease family.</text>
</comment>
<dbReference type="Gene3D" id="1.25.40.1050">
    <property type="match status" value="1"/>
</dbReference>
<dbReference type="PRINTS" id="PR00076">
    <property type="entry name" value="6PGDHDRGNASE"/>
</dbReference>
<evidence type="ECO:0000256" key="5">
    <source>
        <dbReference type="ARBA" id="ARBA00022839"/>
    </source>
</evidence>
<keyword evidence="6 10" id="KW-0560">Oxidoreductase</keyword>
<dbReference type="Pfam" id="PF18129">
    <property type="entry name" value="SH3_12"/>
    <property type="match status" value="1"/>
</dbReference>
<dbReference type="GO" id="GO:0050661">
    <property type="term" value="F:NADP binding"/>
    <property type="evidence" value="ECO:0007669"/>
    <property type="project" value="InterPro"/>
</dbReference>
<keyword evidence="14" id="KW-1185">Reference proteome</keyword>
<dbReference type="FunFam" id="3.40.50.720:FF:000007">
    <property type="entry name" value="6-phosphogluconate dehydrogenase, decarboxylating"/>
    <property type="match status" value="1"/>
</dbReference>
<dbReference type="InterPro" id="IPR041385">
    <property type="entry name" value="SH3_12"/>
</dbReference>
<dbReference type="InterPro" id="IPR041412">
    <property type="entry name" value="Xrn1_helical"/>
</dbReference>
<dbReference type="OrthoDB" id="372487at2759"/>
<evidence type="ECO:0000256" key="6">
    <source>
        <dbReference type="ARBA" id="ARBA00023002"/>
    </source>
</evidence>
<dbReference type="InterPro" id="IPR036291">
    <property type="entry name" value="NAD(P)-bd_dom_sf"/>
</dbReference>
<dbReference type="PANTHER" id="PTHR12341">
    <property type="entry name" value="5'-&gt;3' EXORIBONUCLEASE"/>
    <property type="match status" value="1"/>
</dbReference>
<keyword evidence="3" id="KW-0540">Nuclease</keyword>
<sequence>MSAETTKSVIGLIGLAVMGQNLALNVAEKGFPISVYNRSGDKTDAAVARAAKEGVGERLHGYKDLKDFVASLERPRRIIILVKAGAPVDATVAQLAELLEPGDIIIDGGNEWYENTERRQALMKERGIFHIGMGVSGGEEGARNGPAMMPGGDAEAYKFLQPIVEKVAAQTDDGACVTYIGKGGSGNFVKMVHNGIEYGDMQLIAEAYDVLRVVGGLSNEELAQVFDEWNKSELESFLVEITASIFKKKDEMGEGFLIDKVQDKTGMKGTGKWTIQQAAELSVAAPTMEAALDARFLSGLKDERVAAEAVYASVGVQPPAAGAAAVDKQQLIADVRAALYASKVCSYAQGYNIIRSKSQEQAWDIDLGSLARIWKGGCIIRAGFLDCIKQAYLRDPALPNLLVDPDFAKDLGERQAAWRRVVQLAVGAGIAVPGITSSLSYFDTYRRGRLPANLVQAQRDFFGSHTYERTDGKEGWFHTGIPKFYRWLSERYPLVNQPGGATVVPIIDNLYLDMNGIIHNCTHGNNPEVTLSEDEMIMKIFTYLDKLFHIVKPQKLLFMAIDGSAPRAKMNQQRARRFKSAFMGRLAAHIRFFVRKKIAEDPAWQKPTIIFSGHDVPGEGEHKIMEYIRWQKRRPNYQPNTRHCLYGLDADLIMLSLVTHEPHFCLLREVVSFTGGGRGQPAREVLDNPCQEHFVLLQIGLLRDYFDAEFKPALAGRLPFAYDLERIVDDFVLFCMLVGNDFLPPLPTVDINEGSLDAMFALYKQMLPALGGYLTHAGELSRTRLEAFMAALAEAEADVLQARAEDAESFESKRSRKRGGDEPAWASARVDAKRSAQEQARLQSEIDEDDAFALDMAKLALQAEGDELELLAAVEGEGEEDGEEGALPKHAITSEPTMMSQEARNLFLNGDKDSGLAACKRRYYREKMQVSGEAARRAVVESYIQGLHWVLEYYYRGVASWNWYYPFHYAPMASDLVRLPEINVSFSLGQPFLPYEQLLAVQPSSSHRLLPAPYQPLMCDSSSPIIDFYPTDFQIDMEGKRADWEGVVMIPFIDQDRLLAAARSVPPGSLTEEERQRNTLGDIIVFSHAPGGAGETTYCQTTLPAHFASVTSSNSRAVSQAAPPPLPSGDRGFVPSFVQGTKTGASGPAGFPSLATIKSTSELRKAGVNVFGMASRKESVILHVKGLASQLGGQQLGAEQVAGALLGQRCWVKWPYLQEAVVEGVSDATVKVTRSGGTARHGSAEASEWQQDRQRLHQEYLNKQGVECQDITLLVHVRPCEGLVRQVDGTIEKRFAKKEVLYPLELVVRRNPAPDPRFQPETAAASLAGYDFKPGARALFLGRSYYGCMATILPDASAGLTKKGQQLVAGQPQKKSAFRVSLEPGPANAATIAQSAKRVLGNINVQYTPSGQVARRLGVSNRTLGRMTGNVWLQAGEERRDRVDVGLCVKNGAKGLYVPDFARPFMEGGEAKGWAYSEQLVRVLDDYRRRFSWLWAAIEQDSTPGELHLGDMLPELPREQQVEQLGALTAWLKLNAKVAPEPAVKMLQAALPPRAREQPAVELENVAATLLLPPTEKGGMAAALAGGIFDIGDRVAAITGIGAPAFGARGTVVGTYDDAVEVVFDSDVAGGSDLYGRCNGACGMLLIASDLLNLSKPAAVKAEGEHAPRVVRTARQEAPAAGGAASASPAVITVSRAARLNPAAALQAATAGLTCVQPPPRPPAQPGAAVPWARVANGGGAAAAASDKPATKQPKLPDQHAKGFGMGRGSKAVLPPGLQLSAAAKQLPSAPGLDMPPLDVRAPTYNGAWAASTTGVFVDLMMHSTDFEPQQRCKGCTSAAWGFAPREAVKLRLDGYPSAFNSTSDFCVVAKIGAGAAFYPAGQYVLLYDGNGTVVASGDASTTGAAPGRQLLTVTPSSGMELFQPSFLERVTGFTPLRFTSWQRVYGDENNRATLPRSWTNRTTLETQTQAGREGAFYPWPAAAGGFVRQPDGVAVELMVALCNRVGADVWFSMPRADGDSDAYIAGFAAYVALNLGAAQKVYVEFGQNAPGWMALTQAMQTIRIGRIWRRVFSEQGQDPKRVVAVAMTDSH</sequence>
<dbReference type="Gene3D" id="2.170.260.40">
    <property type="match status" value="1"/>
</dbReference>
<reference evidence="13 14" key="1">
    <citation type="journal article" date="2018" name="Plant J.">
        <title>Genome sequences of Chlorella sorokiniana UTEX 1602 and Micractinium conductrix SAG 241.80: implications to maltose excretion by a green alga.</title>
        <authorList>
            <person name="Arriola M.B."/>
            <person name="Velmurugan N."/>
            <person name="Zhang Y."/>
            <person name="Plunkett M.H."/>
            <person name="Hondzo H."/>
            <person name="Barney B.M."/>
        </authorList>
    </citation>
    <scope>NUCLEOTIDE SEQUENCE [LARGE SCALE GENOMIC DNA]</scope>
    <source>
        <strain evidence="13 14">SAG 241.80</strain>
    </source>
</reference>
<dbReference type="Pfam" id="PF17846">
    <property type="entry name" value="XRN_M"/>
    <property type="match status" value="1"/>
</dbReference>
<organism evidence="13 14">
    <name type="scientific">Micractinium conductrix</name>
    <dbReference type="NCBI Taxonomy" id="554055"/>
    <lineage>
        <taxon>Eukaryota</taxon>
        <taxon>Viridiplantae</taxon>
        <taxon>Chlorophyta</taxon>
        <taxon>core chlorophytes</taxon>
        <taxon>Trebouxiophyceae</taxon>
        <taxon>Chlorellales</taxon>
        <taxon>Chlorellaceae</taxon>
        <taxon>Chlorella clade</taxon>
        <taxon>Micractinium</taxon>
    </lineage>
</organism>
<keyword evidence="8 10" id="KW-0570">Pentose shunt</keyword>
<dbReference type="InterPro" id="IPR027073">
    <property type="entry name" value="5_3_exoribonuclease"/>
</dbReference>
<evidence type="ECO:0000256" key="10">
    <source>
        <dbReference type="RuleBase" id="RU000485"/>
    </source>
</evidence>
<evidence type="ECO:0000313" key="13">
    <source>
        <dbReference type="EMBL" id="PSC76060.1"/>
    </source>
</evidence>
<dbReference type="Proteomes" id="UP000239649">
    <property type="component" value="Unassembled WGS sequence"/>
</dbReference>
<dbReference type="SMART" id="SM01350">
    <property type="entry name" value="6PGD"/>
    <property type="match status" value="1"/>
</dbReference>
<keyword evidence="7 10" id="KW-0311">Gluconate utilization</keyword>